<evidence type="ECO:0000256" key="1">
    <source>
        <dbReference type="ARBA" id="ARBA00004127"/>
    </source>
</evidence>
<keyword evidence="2 5" id="KW-0812">Transmembrane</keyword>
<feature type="transmembrane region" description="Helical" evidence="5">
    <location>
        <begin position="252"/>
        <end position="274"/>
    </location>
</feature>
<comment type="subcellular location">
    <subcellularLocation>
        <location evidence="1">Endomembrane system</location>
        <topology evidence="1">Multi-pass membrane protein</topology>
    </subcellularLocation>
</comment>
<dbReference type="GO" id="GO:0016020">
    <property type="term" value="C:membrane"/>
    <property type="evidence" value="ECO:0007669"/>
    <property type="project" value="InterPro"/>
</dbReference>
<gene>
    <name evidence="7" type="ORF">J4478_00260</name>
</gene>
<keyword evidence="7" id="KW-0378">Hydrolase</keyword>
<protein>
    <submittedName>
        <fullName evidence="7">Site-2 protease family protein</fullName>
    </submittedName>
</protein>
<feature type="transmembrane region" description="Helical" evidence="5">
    <location>
        <begin position="90"/>
        <end position="108"/>
    </location>
</feature>
<dbReference type="EMBL" id="JAGVWB010000002">
    <property type="protein sequence ID" value="MBS3057817.1"/>
    <property type="molecule type" value="Genomic_DNA"/>
</dbReference>
<feature type="transmembrane region" description="Helical" evidence="5">
    <location>
        <begin position="424"/>
        <end position="444"/>
    </location>
</feature>
<comment type="caution">
    <text evidence="7">The sequence shown here is derived from an EMBL/GenBank/DDBJ whole genome shotgun (WGS) entry which is preliminary data.</text>
</comment>
<dbReference type="PANTHER" id="PTHR13325:SF3">
    <property type="entry name" value="MEMBRANE-BOUND TRANSCRIPTION FACTOR SITE-2 PROTEASE"/>
    <property type="match status" value="1"/>
</dbReference>
<dbReference type="SUPFAM" id="SSF50156">
    <property type="entry name" value="PDZ domain-like"/>
    <property type="match status" value="1"/>
</dbReference>
<accession>A0A8T4KUL0</accession>
<feature type="transmembrane region" description="Helical" evidence="5">
    <location>
        <begin position="372"/>
        <end position="396"/>
    </location>
</feature>
<dbReference type="InterPro" id="IPR001193">
    <property type="entry name" value="MBTPS2"/>
</dbReference>
<dbReference type="AlphaFoldDB" id="A0A8T4KUL0"/>
<dbReference type="GO" id="GO:0004222">
    <property type="term" value="F:metalloendopeptidase activity"/>
    <property type="evidence" value="ECO:0007669"/>
    <property type="project" value="InterPro"/>
</dbReference>
<reference evidence="7" key="2">
    <citation type="submission" date="2021-05" db="EMBL/GenBank/DDBJ databases">
        <title>Protein family content uncovers lineage relationships and bacterial pathway maintenance mechanisms in DPANN archaea.</title>
        <authorList>
            <person name="Castelle C.J."/>
            <person name="Meheust R."/>
            <person name="Jaffe A.L."/>
            <person name="Seitz K."/>
            <person name="Gong X."/>
            <person name="Baker B.J."/>
            <person name="Banfield J.F."/>
        </authorList>
    </citation>
    <scope>NUCLEOTIDE SEQUENCE</scope>
    <source>
        <strain evidence="7">RIFCSPLOWO2_01_FULL_43_13</strain>
    </source>
</reference>
<organism evidence="7 8">
    <name type="scientific">Candidatus Iainarchaeum sp</name>
    <dbReference type="NCBI Taxonomy" id="3101447"/>
    <lineage>
        <taxon>Archaea</taxon>
        <taxon>Candidatus Iainarchaeota</taxon>
        <taxon>Candidatus Iainarchaeia</taxon>
        <taxon>Candidatus Iainarchaeales</taxon>
        <taxon>Candidatus Iainarchaeaceae</taxon>
        <taxon>Candidatus Iainarchaeum</taxon>
    </lineage>
</organism>
<evidence type="ECO:0000256" key="3">
    <source>
        <dbReference type="ARBA" id="ARBA00022989"/>
    </source>
</evidence>
<keyword evidence="7" id="KW-0645">Protease</keyword>
<dbReference type="GO" id="GO:0031293">
    <property type="term" value="P:membrane protein intracellular domain proteolysis"/>
    <property type="evidence" value="ECO:0007669"/>
    <property type="project" value="TreeGrafter"/>
</dbReference>
<name>A0A8T4KUL0_9ARCH</name>
<dbReference type="GO" id="GO:0005737">
    <property type="term" value="C:cytoplasm"/>
    <property type="evidence" value="ECO:0007669"/>
    <property type="project" value="TreeGrafter"/>
</dbReference>
<evidence type="ECO:0000313" key="8">
    <source>
        <dbReference type="Proteomes" id="UP000680185"/>
    </source>
</evidence>
<evidence type="ECO:0000256" key="4">
    <source>
        <dbReference type="ARBA" id="ARBA00023136"/>
    </source>
</evidence>
<feature type="transmembrane region" description="Helical" evidence="5">
    <location>
        <begin position="6"/>
        <end position="24"/>
    </location>
</feature>
<proteinExistence type="predicted"/>
<reference evidence="7" key="1">
    <citation type="submission" date="2021-03" db="EMBL/GenBank/DDBJ databases">
        <authorList>
            <person name="Jaffe A."/>
        </authorList>
    </citation>
    <scope>NUCLEOTIDE SEQUENCE</scope>
    <source>
        <strain evidence="7">RIFCSPLOWO2_01_FULL_43_13</strain>
    </source>
</reference>
<feature type="domain" description="Peptidase M50" evidence="6">
    <location>
        <begin position="184"/>
        <end position="411"/>
    </location>
</feature>
<dbReference type="Pfam" id="PF02163">
    <property type="entry name" value="Peptidase_M50"/>
    <property type="match status" value="1"/>
</dbReference>
<feature type="transmembrane region" description="Helical" evidence="5">
    <location>
        <begin position="58"/>
        <end position="78"/>
    </location>
</feature>
<dbReference type="Proteomes" id="UP000680185">
    <property type="component" value="Unassembled WGS sequence"/>
</dbReference>
<keyword evidence="3 5" id="KW-1133">Transmembrane helix</keyword>
<evidence type="ECO:0000313" key="7">
    <source>
        <dbReference type="EMBL" id="MBS3057817.1"/>
    </source>
</evidence>
<dbReference type="InterPro" id="IPR008915">
    <property type="entry name" value="Peptidase_M50"/>
</dbReference>
<dbReference type="GO" id="GO:0012505">
    <property type="term" value="C:endomembrane system"/>
    <property type="evidence" value="ECO:0007669"/>
    <property type="project" value="UniProtKB-SubCell"/>
</dbReference>
<sequence>MPLLETLAYVIVFFAACFSFAWVLKEKLKAQVFLRIISIVRTKKPLEFFQKFSRFHRLFKAFANLGIIIGFGSLGIDYLYGLKLSKPKRIILFIFSFAALSAIMYFIIGRNAANPLVSSNLLPIIFSFGIFGLAGFSMLLLAINAFDVIAKILTGGKALPGVAPLIPGIQIPNVPIFVPLHGWLSLLIILVVHESFHGILAAVHKIKLKSSGLVLFGFLPIGAFVEPDEKKFQAEKPVKKLQVLSVGSMSNLALFAISLGIFLLLFSVLVAPFASPQVQVISVSKTLTVEGVEIPAPAFEKLKAGDIVLELNGVKVSSIEQFSALAKQSKVLEFMLLGESGEERFETIEKASSGSIGAVFSQPLDESKINPLSILLVEFFFWLFMLNLFVAIANLLPIEPFDGGKMVKILCIPYLGFLKIPEKVVPVLAFPFFHCFLNAFYCNLLRCSSWKNALLSRKL</sequence>
<feature type="transmembrane region" description="Helical" evidence="5">
    <location>
        <begin position="120"/>
        <end position="143"/>
    </location>
</feature>
<keyword evidence="4 5" id="KW-0472">Membrane</keyword>
<dbReference type="InterPro" id="IPR036034">
    <property type="entry name" value="PDZ_sf"/>
</dbReference>
<feature type="transmembrane region" description="Helical" evidence="5">
    <location>
        <begin position="208"/>
        <end position="225"/>
    </location>
</feature>
<evidence type="ECO:0000256" key="5">
    <source>
        <dbReference type="SAM" id="Phobius"/>
    </source>
</evidence>
<dbReference type="PANTHER" id="PTHR13325">
    <property type="entry name" value="PROTEASE M50 MEMBRANE-BOUND TRANSCRIPTION FACTOR SITE 2 PROTEASE"/>
    <property type="match status" value="1"/>
</dbReference>
<feature type="transmembrane region" description="Helical" evidence="5">
    <location>
        <begin position="176"/>
        <end position="196"/>
    </location>
</feature>
<evidence type="ECO:0000256" key="2">
    <source>
        <dbReference type="ARBA" id="ARBA00022692"/>
    </source>
</evidence>
<evidence type="ECO:0000259" key="6">
    <source>
        <dbReference type="Pfam" id="PF02163"/>
    </source>
</evidence>